<dbReference type="Pfam" id="PF19780">
    <property type="entry name" value="DUF6265"/>
    <property type="match status" value="1"/>
</dbReference>
<evidence type="ECO:0000313" key="4">
    <source>
        <dbReference type="Proteomes" id="UP000831290"/>
    </source>
</evidence>
<name>A0A9E7D1X0_9FLAO</name>
<accession>A0A9E7D1X0</accession>
<dbReference type="Proteomes" id="UP000831290">
    <property type="component" value="Chromosome"/>
</dbReference>
<dbReference type="KEGG" id="fbm:MQE35_10100"/>
<feature type="signal peptide" evidence="1">
    <location>
        <begin position="1"/>
        <end position="22"/>
    </location>
</feature>
<evidence type="ECO:0000256" key="1">
    <source>
        <dbReference type="SAM" id="SignalP"/>
    </source>
</evidence>
<organism evidence="3 4">
    <name type="scientific">Abyssalbus ytuae</name>
    <dbReference type="NCBI Taxonomy" id="2926907"/>
    <lineage>
        <taxon>Bacteria</taxon>
        <taxon>Pseudomonadati</taxon>
        <taxon>Bacteroidota</taxon>
        <taxon>Flavobacteriia</taxon>
        <taxon>Flavobacteriales</taxon>
        <taxon>Flavobacteriaceae</taxon>
        <taxon>Abyssalbus</taxon>
    </lineage>
</organism>
<evidence type="ECO:0000313" key="3">
    <source>
        <dbReference type="EMBL" id="UOB16089.1"/>
    </source>
</evidence>
<sequence length="171" mass="19794">MKPTKSFLSVFILLLISQLCFSQFKNTLKYTPETPPVKASLNDILWIQGHWRGEAFGGLTEEIWAPPLGNSMMFSFKLVNDNVVSFYEVGFIKQIGETLILKLKHFDGSLKGWEKKDETIDFKLVSVEPGKIYFDQLTFEKISKNEINVYVVISHDDGSHEEVKFNYKRYQ</sequence>
<proteinExistence type="predicted"/>
<feature type="chain" id="PRO_5039624510" evidence="1">
    <location>
        <begin position="23"/>
        <end position="171"/>
    </location>
</feature>
<gene>
    <name evidence="3" type="ORF">MQE35_10100</name>
</gene>
<feature type="domain" description="DUF6265" evidence="2">
    <location>
        <begin position="46"/>
        <end position="152"/>
    </location>
</feature>
<dbReference type="InterPro" id="IPR046232">
    <property type="entry name" value="DUF6265"/>
</dbReference>
<dbReference type="AlphaFoldDB" id="A0A9E7D1X0"/>
<evidence type="ECO:0000259" key="2">
    <source>
        <dbReference type="Pfam" id="PF19780"/>
    </source>
</evidence>
<dbReference type="EMBL" id="CP094358">
    <property type="protein sequence ID" value="UOB16089.1"/>
    <property type="molecule type" value="Genomic_DNA"/>
</dbReference>
<keyword evidence="1" id="KW-0732">Signal</keyword>
<dbReference type="RefSeq" id="WP_255841244.1">
    <property type="nucleotide sequence ID" value="NZ_CP094358.1"/>
</dbReference>
<protein>
    <submittedName>
        <fullName evidence="3">DUF6265 family protein</fullName>
    </submittedName>
</protein>
<keyword evidence="4" id="KW-1185">Reference proteome</keyword>
<reference evidence="3" key="1">
    <citation type="submission" date="2022-03" db="EMBL/GenBank/DDBJ databases">
        <title>Description of Abyssus ytuae gen. nov., sp. nov., a novel member of the family Flavobacteriaceae isolated from the sediment of Mariana Trench.</title>
        <authorList>
            <person name="Zhang J."/>
            <person name="Xu X."/>
        </authorList>
    </citation>
    <scope>NUCLEOTIDE SEQUENCE</scope>
    <source>
        <strain evidence="3">MT3330</strain>
    </source>
</reference>